<name>A0A2K3DZL0_CHLRE</name>
<evidence type="ECO:0000313" key="2">
    <source>
        <dbReference type="EMBL" id="PNW85974.1"/>
    </source>
</evidence>
<dbReference type="KEGG" id="cre:CHLRE_03g201215v5"/>
<dbReference type="AlphaFoldDB" id="A0A2K3DZL0"/>
<organism evidence="2 3">
    <name type="scientific">Chlamydomonas reinhardtii</name>
    <name type="common">Chlamydomonas smithii</name>
    <dbReference type="NCBI Taxonomy" id="3055"/>
    <lineage>
        <taxon>Eukaryota</taxon>
        <taxon>Viridiplantae</taxon>
        <taxon>Chlorophyta</taxon>
        <taxon>core chlorophytes</taxon>
        <taxon>Chlorophyceae</taxon>
        <taxon>CS clade</taxon>
        <taxon>Chlamydomonadales</taxon>
        <taxon>Chlamydomonadaceae</taxon>
        <taxon>Chlamydomonas</taxon>
    </lineage>
</organism>
<proteinExistence type="predicted"/>
<feature type="region of interest" description="Disordered" evidence="1">
    <location>
        <begin position="80"/>
        <end position="111"/>
    </location>
</feature>
<keyword evidence="3" id="KW-1185">Reference proteome</keyword>
<dbReference type="GeneID" id="66052994"/>
<gene>
    <name evidence="2" type="ORF">CHLRE_03g201215v5</name>
</gene>
<evidence type="ECO:0000313" key="3">
    <source>
        <dbReference type="Proteomes" id="UP000006906"/>
    </source>
</evidence>
<dbReference type="OrthoDB" id="10687634at2759"/>
<evidence type="ECO:0000256" key="1">
    <source>
        <dbReference type="SAM" id="MobiDB-lite"/>
    </source>
</evidence>
<protein>
    <submittedName>
        <fullName evidence="2">Uncharacterized protein</fullName>
    </submittedName>
</protein>
<dbReference type="Proteomes" id="UP000006906">
    <property type="component" value="Chromosome 3"/>
</dbReference>
<reference evidence="2 3" key="1">
    <citation type="journal article" date="2007" name="Science">
        <title>The Chlamydomonas genome reveals the evolution of key animal and plant functions.</title>
        <authorList>
            <person name="Merchant S.S."/>
            <person name="Prochnik S.E."/>
            <person name="Vallon O."/>
            <person name="Harris E.H."/>
            <person name="Karpowicz S.J."/>
            <person name="Witman G.B."/>
            <person name="Terry A."/>
            <person name="Salamov A."/>
            <person name="Fritz-Laylin L.K."/>
            <person name="Marechal-Drouard L."/>
            <person name="Marshall W.F."/>
            <person name="Qu L.H."/>
            <person name="Nelson D.R."/>
            <person name="Sanderfoot A.A."/>
            <person name="Spalding M.H."/>
            <person name="Kapitonov V.V."/>
            <person name="Ren Q."/>
            <person name="Ferris P."/>
            <person name="Lindquist E."/>
            <person name="Shapiro H."/>
            <person name="Lucas S.M."/>
            <person name="Grimwood J."/>
            <person name="Schmutz J."/>
            <person name="Cardol P."/>
            <person name="Cerutti H."/>
            <person name="Chanfreau G."/>
            <person name="Chen C.L."/>
            <person name="Cognat V."/>
            <person name="Croft M.T."/>
            <person name="Dent R."/>
            <person name="Dutcher S."/>
            <person name="Fernandez E."/>
            <person name="Fukuzawa H."/>
            <person name="Gonzalez-Ballester D."/>
            <person name="Gonzalez-Halphen D."/>
            <person name="Hallmann A."/>
            <person name="Hanikenne M."/>
            <person name="Hippler M."/>
            <person name="Inwood W."/>
            <person name="Jabbari K."/>
            <person name="Kalanon M."/>
            <person name="Kuras R."/>
            <person name="Lefebvre P.A."/>
            <person name="Lemaire S.D."/>
            <person name="Lobanov A.V."/>
            <person name="Lohr M."/>
            <person name="Manuell A."/>
            <person name="Meier I."/>
            <person name="Mets L."/>
            <person name="Mittag M."/>
            <person name="Mittelmeier T."/>
            <person name="Moroney J.V."/>
            <person name="Moseley J."/>
            <person name="Napoli C."/>
            <person name="Nedelcu A.M."/>
            <person name="Niyogi K."/>
            <person name="Novoselov S.V."/>
            <person name="Paulsen I.T."/>
            <person name="Pazour G."/>
            <person name="Purton S."/>
            <person name="Ral J.P."/>
            <person name="Riano-Pachon D.M."/>
            <person name="Riekhof W."/>
            <person name="Rymarquis L."/>
            <person name="Schroda M."/>
            <person name="Stern D."/>
            <person name="Umen J."/>
            <person name="Willows R."/>
            <person name="Wilson N."/>
            <person name="Zimmer S.L."/>
            <person name="Allmer J."/>
            <person name="Balk J."/>
            <person name="Bisova K."/>
            <person name="Chen C.J."/>
            <person name="Elias M."/>
            <person name="Gendler K."/>
            <person name="Hauser C."/>
            <person name="Lamb M.R."/>
            <person name="Ledford H."/>
            <person name="Long J.C."/>
            <person name="Minagawa J."/>
            <person name="Page M.D."/>
            <person name="Pan J."/>
            <person name="Pootakham W."/>
            <person name="Roje S."/>
            <person name="Rose A."/>
            <person name="Stahlberg E."/>
            <person name="Terauchi A.M."/>
            <person name="Yang P."/>
            <person name="Ball S."/>
            <person name="Bowler C."/>
            <person name="Dieckmann C.L."/>
            <person name="Gladyshev V.N."/>
            <person name="Green P."/>
            <person name="Jorgensen R."/>
            <person name="Mayfield S."/>
            <person name="Mueller-Roeber B."/>
            <person name="Rajamani S."/>
            <person name="Sayre R.T."/>
            <person name="Brokstein P."/>
            <person name="Dubchak I."/>
            <person name="Goodstein D."/>
            <person name="Hornick L."/>
            <person name="Huang Y.W."/>
            <person name="Jhaveri J."/>
            <person name="Luo Y."/>
            <person name="Martinez D."/>
            <person name="Ngau W.C."/>
            <person name="Otillar B."/>
            <person name="Poliakov A."/>
            <person name="Porter A."/>
            <person name="Szajkowski L."/>
            <person name="Werner G."/>
            <person name="Zhou K."/>
            <person name="Grigoriev I.V."/>
            <person name="Rokhsar D.S."/>
            <person name="Grossman A.R."/>
        </authorList>
    </citation>
    <scope>NUCLEOTIDE SEQUENCE [LARGE SCALE GENOMIC DNA]</scope>
    <source>
        <strain evidence="3">CC-503</strain>
    </source>
</reference>
<accession>A0A2K3DZL0</accession>
<dbReference type="EMBL" id="CM008964">
    <property type="protein sequence ID" value="PNW85974.1"/>
    <property type="molecule type" value="Genomic_DNA"/>
</dbReference>
<sequence length="222" mass="22799">MEVGDYGAAAAADAAAQEEEEAARRRRARAAAATAGCCLPYPYRVCDPWLPEALRRACELLPRLLPRPGRQMRNIAVMTGSPHAHTDTHAPDTGGGGGGGRDAAVAGAHSGGGPHSDWLVALSGLQPQVVAAAAVAGGATDKDSGGVCVSSGPERLLLCGLVFEGVEQAALLRAALPSVRDYNFRDCDVRCPDGAARRVRWLRVAEAGARGQGGAGPPVFEA</sequence>
<dbReference type="RefSeq" id="XP_042926627.1">
    <property type="nucleotide sequence ID" value="XM_043061360.1"/>
</dbReference>
<dbReference type="InParanoid" id="A0A2K3DZL0"/>
<dbReference type="Gramene" id="PNW85974">
    <property type="protein sequence ID" value="PNW85974"/>
    <property type="gene ID" value="CHLRE_03g201215v5"/>
</dbReference>